<feature type="domain" description="Methyltransferase" evidence="3">
    <location>
        <begin position="40"/>
        <end position="139"/>
    </location>
</feature>
<dbReference type="RefSeq" id="WP_193429067.1">
    <property type="nucleotide sequence ID" value="NZ_CBCSIP010000025.1"/>
</dbReference>
<reference evidence="4 5" key="1">
    <citation type="submission" date="2020-02" db="EMBL/GenBank/DDBJ databases">
        <authorList>
            <person name="Babadi Z.K."/>
            <person name="Risdian C."/>
            <person name="Ebrahimipour G.H."/>
            <person name="Wink J."/>
        </authorList>
    </citation>
    <scope>NUCLEOTIDE SEQUENCE [LARGE SCALE GENOMIC DNA]</scope>
    <source>
        <strain evidence="4 5">ZKHCc1 1396</strain>
    </source>
</reference>
<keyword evidence="5" id="KW-1185">Reference proteome</keyword>
<dbReference type="SUPFAM" id="SSF53335">
    <property type="entry name" value="S-adenosyl-L-methionine-dependent methyltransferases"/>
    <property type="match status" value="1"/>
</dbReference>
<organism evidence="4 5">
    <name type="scientific">Corallococcus soli</name>
    <dbReference type="NCBI Taxonomy" id="2710757"/>
    <lineage>
        <taxon>Bacteria</taxon>
        <taxon>Pseudomonadati</taxon>
        <taxon>Myxococcota</taxon>
        <taxon>Myxococcia</taxon>
        <taxon>Myxococcales</taxon>
        <taxon>Cystobacterineae</taxon>
        <taxon>Myxococcaceae</taxon>
        <taxon>Corallococcus</taxon>
    </lineage>
</organism>
<keyword evidence="1 4" id="KW-0489">Methyltransferase</keyword>
<dbReference type="PANTHER" id="PTHR43861:SF1">
    <property type="entry name" value="TRANS-ACONITATE 2-METHYLTRANSFERASE"/>
    <property type="match status" value="1"/>
</dbReference>
<dbReference type="Proteomes" id="UP001516472">
    <property type="component" value="Unassembled WGS sequence"/>
</dbReference>
<evidence type="ECO:0000256" key="1">
    <source>
        <dbReference type="ARBA" id="ARBA00022603"/>
    </source>
</evidence>
<dbReference type="GO" id="GO:0032259">
    <property type="term" value="P:methylation"/>
    <property type="evidence" value="ECO:0007669"/>
    <property type="project" value="UniProtKB-KW"/>
</dbReference>
<evidence type="ECO:0000256" key="2">
    <source>
        <dbReference type="ARBA" id="ARBA00022679"/>
    </source>
</evidence>
<dbReference type="InterPro" id="IPR029063">
    <property type="entry name" value="SAM-dependent_MTases_sf"/>
</dbReference>
<evidence type="ECO:0000259" key="3">
    <source>
        <dbReference type="Pfam" id="PF13649"/>
    </source>
</evidence>
<evidence type="ECO:0000313" key="4">
    <source>
        <dbReference type="EMBL" id="MBE4751858.1"/>
    </source>
</evidence>
<proteinExistence type="predicted"/>
<name>A0ABR9PVB6_9BACT</name>
<dbReference type="Gene3D" id="3.40.50.150">
    <property type="entry name" value="Vaccinia Virus protein VP39"/>
    <property type="match status" value="1"/>
</dbReference>
<dbReference type="EMBL" id="JAAIYO010000010">
    <property type="protein sequence ID" value="MBE4751858.1"/>
    <property type="molecule type" value="Genomic_DNA"/>
</dbReference>
<dbReference type="InterPro" id="IPR041698">
    <property type="entry name" value="Methyltransf_25"/>
</dbReference>
<gene>
    <name evidence="4" type="ORF">G4177_27185</name>
</gene>
<dbReference type="GO" id="GO:0008168">
    <property type="term" value="F:methyltransferase activity"/>
    <property type="evidence" value="ECO:0007669"/>
    <property type="project" value="UniProtKB-KW"/>
</dbReference>
<accession>A0ABR9PVB6</accession>
<evidence type="ECO:0000313" key="5">
    <source>
        <dbReference type="Proteomes" id="UP001516472"/>
    </source>
</evidence>
<dbReference type="PANTHER" id="PTHR43861">
    <property type="entry name" value="TRANS-ACONITATE 2-METHYLTRANSFERASE-RELATED"/>
    <property type="match status" value="1"/>
</dbReference>
<protein>
    <submittedName>
        <fullName evidence="4">Methyltransferase domain-containing protein</fullName>
    </submittedName>
</protein>
<dbReference type="CDD" id="cd02440">
    <property type="entry name" value="AdoMet_MTases"/>
    <property type="match status" value="1"/>
</dbReference>
<dbReference type="Pfam" id="PF13649">
    <property type="entry name" value="Methyltransf_25"/>
    <property type="match status" value="1"/>
</dbReference>
<comment type="caution">
    <text evidence="4">The sequence shown here is derived from an EMBL/GenBank/DDBJ whole genome shotgun (WGS) entry which is preliminary data.</text>
</comment>
<keyword evidence="2" id="KW-0808">Transferase</keyword>
<sequence>MAFLYAGQRAGAYEAKLPGVFNDAKADYFRRTGLRRGDRVLVVCCGSGKDLPFLMEKVGPEGHILGVDFSDDMLALARERVEKAGWRNVELKHADVTRFNWREHGATQFDAGVCTLGLSIIPHWQEAYQRLWNSVRPGGLVLVGDMQLATGWKALFNPLTVWLSRDYGGSHEGHHNAGAVFRRMHAELERFEKAEYMLSSYGGASGVKRVAPLG</sequence>